<dbReference type="Proteomes" id="UP000192796">
    <property type="component" value="Unassembled WGS sequence"/>
</dbReference>
<name>A0A1V9G9S5_9BACT</name>
<accession>A0A1V9G9S5</accession>
<dbReference type="PANTHER" id="PTHR48043">
    <property type="entry name" value="EG:EG0003.4 PROTEIN-RELATED"/>
    <property type="match status" value="1"/>
</dbReference>
<keyword evidence="1" id="KW-0328">Glycosyltransferase</keyword>
<dbReference type="EMBL" id="LVYD01000001">
    <property type="protein sequence ID" value="OQP67284.1"/>
    <property type="molecule type" value="Genomic_DNA"/>
</dbReference>
<dbReference type="Gene3D" id="3.40.50.2000">
    <property type="entry name" value="Glycogen Phosphorylase B"/>
    <property type="match status" value="2"/>
</dbReference>
<evidence type="ECO:0000313" key="4">
    <source>
        <dbReference type="EMBL" id="OQP67284.1"/>
    </source>
</evidence>
<dbReference type="Pfam" id="PF06722">
    <property type="entry name" value="EryCIII-like_C"/>
    <property type="match status" value="1"/>
</dbReference>
<comment type="caution">
    <text evidence="4">The sequence shown here is derived from an EMBL/GenBank/DDBJ whole genome shotgun (WGS) entry which is preliminary data.</text>
</comment>
<reference evidence="4 5" key="1">
    <citation type="submission" date="2016-03" db="EMBL/GenBank/DDBJ databases">
        <title>Niastella vici sp. nov., isolated from farmland soil.</title>
        <authorList>
            <person name="Chen L."/>
            <person name="Wang D."/>
            <person name="Yang S."/>
            <person name="Wang G."/>
        </authorList>
    </citation>
    <scope>NUCLEOTIDE SEQUENCE [LARGE SCALE GENOMIC DNA]</scope>
    <source>
        <strain evidence="4 5">DJ57</strain>
    </source>
</reference>
<dbReference type="AlphaFoldDB" id="A0A1V9G9S5"/>
<dbReference type="InterPro" id="IPR010610">
    <property type="entry name" value="EryCIII-like_C"/>
</dbReference>
<dbReference type="SUPFAM" id="SSF53756">
    <property type="entry name" value="UDP-Glycosyltransferase/glycogen phosphorylase"/>
    <property type="match status" value="1"/>
</dbReference>
<dbReference type="GO" id="GO:0016757">
    <property type="term" value="F:glycosyltransferase activity"/>
    <property type="evidence" value="ECO:0007669"/>
    <property type="project" value="UniProtKB-KW"/>
</dbReference>
<dbReference type="OrthoDB" id="6620093at2"/>
<dbReference type="RefSeq" id="WP_081144979.1">
    <property type="nucleotide sequence ID" value="NZ_LVYD01000001.1"/>
</dbReference>
<dbReference type="PANTHER" id="PTHR48043:SF145">
    <property type="entry name" value="FI06409P-RELATED"/>
    <property type="match status" value="1"/>
</dbReference>
<dbReference type="InterPro" id="IPR050271">
    <property type="entry name" value="UDP-glycosyltransferase"/>
</dbReference>
<keyword evidence="5" id="KW-1185">Reference proteome</keyword>
<evidence type="ECO:0000256" key="1">
    <source>
        <dbReference type="ARBA" id="ARBA00022676"/>
    </source>
</evidence>
<protein>
    <submittedName>
        <fullName evidence="4">Glycosyl transferase</fullName>
    </submittedName>
</protein>
<proteinExistence type="predicted"/>
<dbReference type="STRING" id="1703345.A3860_02715"/>
<feature type="domain" description="Erythromycin biosynthesis protein CIII-like C-terminal" evidence="3">
    <location>
        <begin position="291"/>
        <end position="432"/>
    </location>
</feature>
<organism evidence="4 5">
    <name type="scientific">Niastella vici</name>
    <dbReference type="NCBI Taxonomy" id="1703345"/>
    <lineage>
        <taxon>Bacteria</taxon>
        <taxon>Pseudomonadati</taxon>
        <taxon>Bacteroidota</taxon>
        <taxon>Chitinophagia</taxon>
        <taxon>Chitinophagales</taxon>
        <taxon>Chitinophagaceae</taxon>
        <taxon>Niastella</taxon>
    </lineage>
</organism>
<evidence type="ECO:0000256" key="2">
    <source>
        <dbReference type="ARBA" id="ARBA00022679"/>
    </source>
</evidence>
<evidence type="ECO:0000259" key="3">
    <source>
        <dbReference type="Pfam" id="PF06722"/>
    </source>
</evidence>
<evidence type="ECO:0000313" key="5">
    <source>
        <dbReference type="Proteomes" id="UP000192796"/>
    </source>
</evidence>
<sequence>MKDTWGIGSLAGKKILFANFPADGHFNPLTGIAVYLQQLGCDVRWYAAQEYAGKIKKLSIPHYPFQKAMEVTGSNLEQVFPERKQIKNAVRKLNFDIQHLFIMQAEEYYADILEINQTFPFDLLICDNAFTAIPFIKDKMQKPVIAIGVLPLTETSKDLPPAGLGITPSNTFAGKIKQVLLRYLTKQVLFKGSNRLLYRIMEKQGLEHHNHSVFDIGIKKSSLLLQSGTPSFEYKRSDLGKNIRFIGPLLPYSTQKHNQCWFDERLKQYRKIVVLTQGTVEKDVTKLLVPTLESLKNTDTLVICTTGGSQTHELKTAYPHPNLIIEDFIPFNEVMPYAHAYITNGGYGGVMLGIENKLPLVVAGVHEGKNEICARVGYFNLGINLKTERPNLAQIRHAVENVIGNPLYKKNVEALSREFARYNPNELVARYVAELLEPLHENRIIKRGINNLVVI</sequence>
<gene>
    <name evidence="4" type="ORF">A3860_02715</name>
</gene>
<keyword evidence="2 4" id="KW-0808">Transferase</keyword>